<gene>
    <name evidence="2" type="ORF">JHT90_10435</name>
</gene>
<dbReference type="KEGG" id="eaz:JHT90_10435"/>
<protein>
    <submittedName>
        <fullName evidence="2">Uncharacterized protein</fullName>
    </submittedName>
</protein>
<dbReference type="Proteomes" id="UP000595278">
    <property type="component" value="Chromosome"/>
</dbReference>
<evidence type="ECO:0000256" key="1">
    <source>
        <dbReference type="SAM" id="Phobius"/>
    </source>
</evidence>
<evidence type="ECO:0000313" key="3">
    <source>
        <dbReference type="Proteomes" id="UP000595278"/>
    </source>
</evidence>
<reference evidence="2 3" key="1">
    <citation type="submission" date="2021-01" db="EMBL/GenBank/DDBJ databases">
        <title>Entomomonas sp. F2A isolated from a house cricket (Acheta domesticus).</title>
        <authorList>
            <person name="Spergser J."/>
            <person name="Busse H.-J."/>
        </authorList>
    </citation>
    <scope>NUCLEOTIDE SEQUENCE [LARGE SCALE GENOMIC DNA]</scope>
    <source>
        <strain evidence="2 3">F2A</strain>
    </source>
</reference>
<keyword evidence="1" id="KW-0812">Transmembrane</keyword>
<feature type="transmembrane region" description="Helical" evidence="1">
    <location>
        <begin position="65"/>
        <end position="85"/>
    </location>
</feature>
<name>A0A974RW73_9GAMM</name>
<evidence type="ECO:0000313" key="2">
    <source>
        <dbReference type="EMBL" id="QQP84817.1"/>
    </source>
</evidence>
<proteinExistence type="predicted"/>
<dbReference type="RefSeq" id="WP_201090714.1">
    <property type="nucleotide sequence ID" value="NZ_CP067393.1"/>
</dbReference>
<keyword evidence="3" id="KW-1185">Reference proteome</keyword>
<keyword evidence="1" id="KW-0472">Membrane</keyword>
<keyword evidence="1" id="KW-1133">Transmembrane helix</keyword>
<accession>A0A974RW73</accession>
<sequence>MITTCPHCGYTLQSEHTALVFECPKCQADYASYRYLQKRLEQKQFCFFRKLKRKFDEFSLPDNEFLIYVILIVIYLFTLFLRFSAEAI</sequence>
<organism evidence="2 3">
    <name type="scientific">Entomomonas asaccharolytica</name>
    <dbReference type="NCBI Taxonomy" id="2785331"/>
    <lineage>
        <taxon>Bacteria</taxon>
        <taxon>Pseudomonadati</taxon>
        <taxon>Pseudomonadota</taxon>
        <taxon>Gammaproteobacteria</taxon>
        <taxon>Pseudomonadales</taxon>
        <taxon>Pseudomonadaceae</taxon>
        <taxon>Entomomonas</taxon>
    </lineage>
</organism>
<dbReference type="EMBL" id="CP067393">
    <property type="protein sequence ID" value="QQP84817.1"/>
    <property type="molecule type" value="Genomic_DNA"/>
</dbReference>
<dbReference type="AlphaFoldDB" id="A0A974RW73"/>